<dbReference type="PANTHER" id="PTHR11640">
    <property type="entry name" value="NEPHRIN"/>
    <property type="match status" value="1"/>
</dbReference>
<keyword evidence="4" id="KW-0325">Glycoprotein</keyword>
<gene>
    <name evidence="10" type="primary">LOC110979026</name>
</gene>
<protein>
    <submittedName>
        <fullName evidence="10">Uncharacterized protein LOC110979026</fullName>
    </submittedName>
</protein>
<feature type="transmembrane region" description="Helical" evidence="7">
    <location>
        <begin position="53"/>
        <end position="79"/>
    </location>
</feature>
<dbReference type="Gene3D" id="2.60.40.10">
    <property type="entry name" value="Immunoglobulins"/>
    <property type="match status" value="2"/>
</dbReference>
<keyword evidence="7" id="KW-0812">Transmembrane</keyword>
<dbReference type="GeneID" id="110979026"/>
<keyword evidence="9" id="KW-1185">Reference proteome</keyword>
<evidence type="ECO:0000259" key="8">
    <source>
        <dbReference type="PROSITE" id="PS50835"/>
    </source>
</evidence>
<accession>A0A8B7YC70</accession>
<name>A0A8B7YC70_ACAPL</name>
<dbReference type="SUPFAM" id="SSF48726">
    <property type="entry name" value="Immunoglobulin"/>
    <property type="match status" value="3"/>
</dbReference>
<evidence type="ECO:0000256" key="7">
    <source>
        <dbReference type="SAM" id="Phobius"/>
    </source>
</evidence>
<dbReference type="GO" id="GO:0050839">
    <property type="term" value="F:cell adhesion molecule binding"/>
    <property type="evidence" value="ECO:0007669"/>
    <property type="project" value="TreeGrafter"/>
</dbReference>
<sequence length="534" mass="59602">MNAEEEDDGLLVRCAAYNDLGKSETSNALTIIRCPVKGSTSCFDISHGEPSYLWIGIGGLAMTSFAELLIICFLCNELININTFFPVQRRRDGLLLRRHFYLIYSRKMAAMALVVLCSLTFSEAALFQDEPVNRTAEVGGRLTFRCAFNQEHDCAFSHWVYSRSQCTEGHFKVIGTCRSLSDHFEDTSRLALSFDPRVSQLQINDVQPGDTGYYTCWDSLEDEYSRCGYLKVVDPPTPLCTLLSSGVEVAESVTLKCQVPENALARTKLTWHPQTSHSIRSLKVNSGESYTVQRVVQESDIFKGFTCIAGNDINNGPNCTVYPFGVDMVTVPPFKQDIPRILSATTLQLECMTDAVPLPTHYSWSVKEAAFPNGTLPEWTEVTTHDRYQMTDDHKTFLVVNPAKRDDGLQVRCTASSYLRESETSEAVTIVRCPDGHLVADSSNSGCEIPPEPPYVWTAGVGVLAITAVVEFVIICVLCTRKRAPEVNQDGRRTLEQRNGDPPPWNIYETSDQQNFPNQEGIALSQYMEMRAVP</sequence>
<dbReference type="OMA" id="EPPYLWI"/>
<evidence type="ECO:0000256" key="2">
    <source>
        <dbReference type="ARBA" id="ARBA00023136"/>
    </source>
</evidence>
<dbReference type="InterPro" id="IPR051275">
    <property type="entry name" value="Cell_adhesion_signaling"/>
</dbReference>
<dbReference type="RefSeq" id="XP_022090162.1">
    <property type="nucleotide sequence ID" value="XM_022234470.1"/>
</dbReference>
<evidence type="ECO:0000313" key="10">
    <source>
        <dbReference type="RefSeq" id="XP_022090162.1"/>
    </source>
</evidence>
<dbReference type="PROSITE" id="PS50835">
    <property type="entry name" value="IG_LIKE"/>
    <property type="match status" value="2"/>
</dbReference>
<feature type="domain" description="Ig-like" evidence="8">
    <location>
        <begin position="333"/>
        <end position="429"/>
    </location>
</feature>
<dbReference type="Proteomes" id="UP000694845">
    <property type="component" value="Unplaced"/>
</dbReference>
<keyword evidence="2 7" id="KW-0472">Membrane</keyword>
<dbReference type="AlphaFoldDB" id="A0A8B7YC70"/>
<dbReference type="KEGG" id="aplc:110979026"/>
<feature type="transmembrane region" description="Helical" evidence="7">
    <location>
        <begin position="455"/>
        <end position="479"/>
    </location>
</feature>
<dbReference type="PANTHER" id="PTHR11640:SF31">
    <property type="entry name" value="IRREGULAR CHIASM C-ROUGHEST PROTEIN-RELATED"/>
    <property type="match status" value="1"/>
</dbReference>
<feature type="region of interest" description="Disordered" evidence="6">
    <location>
        <begin position="490"/>
        <end position="512"/>
    </location>
</feature>
<dbReference type="OrthoDB" id="190835at2759"/>
<dbReference type="GO" id="GO:0005886">
    <property type="term" value="C:plasma membrane"/>
    <property type="evidence" value="ECO:0007669"/>
    <property type="project" value="TreeGrafter"/>
</dbReference>
<dbReference type="GO" id="GO:0098609">
    <property type="term" value="P:cell-cell adhesion"/>
    <property type="evidence" value="ECO:0007669"/>
    <property type="project" value="TreeGrafter"/>
</dbReference>
<reference evidence="10" key="1">
    <citation type="submission" date="2025-08" db="UniProtKB">
        <authorList>
            <consortium name="RefSeq"/>
        </authorList>
    </citation>
    <scope>IDENTIFICATION</scope>
</reference>
<dbReference type="GO" id="GO:0005911">
    <property type="term" value="C:cell-cell junction"/>
    <property type="evidence" value="ECO:0007669"/>
    <property type="project" value="TreeGrafter"/>
</dbReference>
<evidence type="ECO:0000313" key="9">
    <source>
        <dbReference type="Proteomes" id="UP000694845"/>
    </source>
</evidence>
<organism evidence="9 10">
    <name type="scientific">Acanthaster planci</name>
    <name type="common">Crown-of-thorns starfish</name>
    <dbReference type="NCBI Taxonomy" id="133434"/>
    <lineage>
        <taxon>Eukaryota</taxon>
        <taxon>Metazoa</taxon>
        <taxon>Echinodermata</taxon>
        <taxon>Eleutherozoa</taxon>
        <taxon>Asterozoa</taxon>
        <taxon>Asteroidea</taxon>
        <taxon>Valvatacea</taxon>
        <taxon>Valvatida</taxon>
        <taxon>Acanthasteridae</taxon>
        <taxon>Acanthaster</taxon>
    </lineage>
</organism>
<feature type="domain" description="Ig-like" evidence="8">
    <location>
        <begin position="139"/>
        <end position="216"/>
    </location>
</feature>
<dbReference type="InterPro" id="IPR013783">
    <property type="entry name" value="Ig-like_fold"/>
</dbReference>
<feature type="transmembrane region" description="Helical" evidence="7">
    <location>
        <begin position="100"/>
        <end position="121"/>
    </location>
</feature>
<dbReference type="SMART" id="SM00409">
    <property type="entry name" value="IG"/>
    <property type="match status" value="2"/>
</dbReference>
<dbReference type="InterPro" id="IPR036179">
    <property type="entry name" value="Ig-like_dom_sf"/>
</dbReference>
<comment type="subcellular location">
    <subcellularLocation>
        <location evidence="1">Membrane</location>
        <topology evidence="1">Single-pass type I membrane protein</topology>
    </subcellularLocation>
</comment>
<feature type="compositionally biased region" description="Basic and acidic residues" evidence="6">
    <location>
        <begin position="490"/>
        <end position="499"/>
    </location>
</feature>
<dbReference type="InterPro" id="IPR007110">
    <property type="entry name" value="Ig-like_dom"/>
</dbReference>
<evidence type="ECO:0000256" key="4">
    <source>
        <dbReference type="ARBA" id="ARBA00023180"/>
    </source>
</evidence>
<keyword evidence="7" id="KW-1133">Transmembrane helix</keyword>
<evidence type="ECO:0000256" key="3">
    <source>
        <dbReference type="ARBA" id="ARBA00023157"/>
    </source>
</evidence>
<dbReference type="InterPro" id="IPR003599">
    <property type="entry name" value="Ig_sub"/>
</dbReference>
<evidence type="ECO:0000256" key="6">
    <source>
        <dbReference type="SAM" id="MobiDB-lite"/>
    </source>
</evidence>
<evidence type="ECO:0000256" key="5">
    <source>
        <dbReference type="ARBA" id="ARBA00023319"/>
    </source>
</evidence>
<proteinExistence type="predicted"/>
<keyword evidence="5" id="KW-0393">Immunoglobulin domain</keyword>
<evidence type="ECO:0000256" key="1">
    <source>
        <dbReference type="ARBA" id="ARBA00004479"/>
    </source>
</evidence>
<keyword evidence="3" id="KW-1015">Disulfide bond</keyword>